<protein>
    <submittedName>
        <fullName evidence="1">Uncharacterized protein</fullName>
    </submittedName>
</protein>
<dbReference type="EMBL" id="JAHQIW010006994">
    <property type="protein sequence ID" value="KAJ1371516.1"/>
    <property type="molecule type" value="Genomic_DNA"/>
</dbReference>
<keyword evidence="2" id="KW-1185">Reference proteome</keyword>
<comment type="caution">
    <text evidence="1">The sequence shown here is derived from an EMBL/GenBank/DDBJ whole genome shotgun (WGS) entry which is preliminary data.</text>
</comment>
<evidence type="ECO:0000313" key="2">
    <source>
        <dbReference type="Proteomes" id="UP001196413"/>
    </source>
</evidence>
<dbReference type="AlphaFoldDB" id="A0AAD5R8R5"/>
<organism evidence="1 2">
    <name type="scientific">Parelaphostrongylus tenuis</name>
    <name type="common">Meningeal worm</name>
    <dbReference type="NCBI Taxonomy" id="148309"/>
    <lineage>
        <taxon>Eukaryota</taxon>
        <taxon>Metazoa</taxon>
        <taxon>Ecdysozoa</taxon>
        <taxon>Nematoda</taxon>
        <taxon>Chromadorea</taxon>
        <taxon>Rhabditida</taxon>
        <taxon>Rhabditina</taxon>
        <taxon>Rhabditomorpha</taxon>
        <taxon>Strongyloidea</taxon>
        <taxon>Metastrongylidae</taxon>
        <taxon>Parelaphostrongylus</taxon>
    </lineage>
</organism>
<evidence type="ECO:0000313" key="1">
    <source>
        <dbReference type="EMBL" id="KAJ1371516.1"/>
    </source>
</evidence>
<dbReference type="Proteomes" id="UP001196413">
    <property type="component" value="Unassembled WGS sequence"/>
</dbReference>
<name>A0AAD5R8R5_PARTN</name>
<sequence length="145" mass="16967">MQDKDPIKEQMIWDYAGEVELEYVDDNGVPVPELAEQVILEGYNVEEYIEEEVEIIVEHLTFDLRIVFEQLHEDDMAESLDALSRNGEFSHISGTEYVVENTDPRCRQPLILRRFEASHQPCMEQEQDIVESSQFVVEEFRELTA</sequence>
<gene>
    <name evidence="1" type="ORF">KIN20_033481</name>
</gene>
<reference evidence="1" key="1">
    <citation type="submission" date="2021-06" db="EMBL/GenBank/DDBJ databases">
        <title>Parelaphostrongylus tenuis whole genome reference sequence.</title>
        <authorList>
            <person name="Garwood T.J."/>
            <person name="Larsen P.A."/>
            <person name="Fountain-Jones N.M."/>
            <person name="Garbe J.R."/>
            <person name="Macchietto M.G."/>
            <person name="Kania S.A."/>
            <person name="Gerhold R.W."/>
            <person name="Richards J.E."/>
            <person name="Wolf T.M."/>
        </authorList>
    </citation>
    <scope>NUCLEOTIDE SEQUENCE</scope>
    <source>
        <strain evidence="1">MNPRO001-30</strain>
        <tissue evidence="1">Meninges</tissue>
    </source>
</reference>
<proteinExistence type="predicted"/>
<accession>A0AAD5R8R5</accession>